<dbReference type="EMBL" id="WXEY01000001">
    <property type="protein sequence ID" value="MZP28405.1"/>
    <property type="molecule type" value="Genomic_DNA"/>
</dbReference>
<evidence type="ECO:0000259" key="2">
    <source>
        <dbReference type="Pfam" id="PF00126"/>
    </source>
</evidence>
<proteinExistence type="predicted"/>
<dbReference type="PANTHER" id="PTHR30432:SF1">
    <property type="entry name" value="DNA-BINDING TRANSCRIPTIONAL DUAL REGULATOR MODE"/>
    <property type="match status" value="1"/>
</dbReference>
<dbReference type="InterPro" id="IPR036390">
    <property type="entry name" value="WH_DNA-bd_sf"/>
</dbReference>
<keyword evidence="4" id="KW-1185">Reference proteome</keyword>
<protein>
    <submittedName>
        <fullName evidence="3">LysR family transcriptional regulator</fullName>
    </submittedName>
</protein>
<name>A0A845L0H1_9FIRM</name>
<evidence type="ECO:0000256" key="1">
    <source>
        <dbReference type="SAM" id="MobiDB-lite"/>
    </source>
</evidence>
<evidence type="ECO:0000313" key="4">
    <source>
        <dbReference type="Proteomes" id="UP000463470"/>
    </source>
</evidence>
<sequence length="152" mass="16924">MEAKDVMTAPEQLETKVNCKIWVEVRGEVVFSQGRMRLLEAIEETGSISQAAARMGMSYRAAWGKVTTTEGRLGLKLVERFPGHREHGAALTETGRALLRQFQEFNRASQASVEDLFHKHLRGLIESLPPKAPSPVPLHPKTDDIQHAIPSD</sequence>
<dbReference type="InterPro" id="IPR036388">
    <property type="entry name" value="WH-like_DNA-bd_sf"/>
</dbReference>
<organism evidence="3 4">
    <name type="scientific">Heliomicrobium undosum</name>
    <dbReference type="NCBI Taxonomy" id="121734"/>
    <lineage>
        <taxon>Bacteria</taxon>
        <taxon>Bacillati</taxon>
        <taxon>Bacillota</taxon>
        <taxon>Clostridia</taxon>
        <taxon>Eubacteriales</taxon>
        <taxon>Heliobacteriaceae</taxon>
        <taxon>Heliomicrobium</taxon>
    </lineage>
</organism>
<dbReference type="PANTHER" id="PTHR30432">
    <property type="entry name" value="TRANSCRIPTIONAL REGULATOR MODE"/>
    <property type="match status" value="1"/>
</dbReference>
<dbReference type="SUPFAM" id="SSF46785">
    <property type="entry name" value="Winged helix' DNA-binding domain"/>
    <property type="match status" value="1"/>
</dbReference>
<dbReference type="InterPro" id="IPR000847">
    <property type="entry name" value="LysR_HTH_N"/>
</dbReference>
<dbReference type="OrthoDB" id="285216at2"/>
<dbReference type="RefSeq" id="WP_161253778.1">
    <property type="nucleotide sequence ID" value="NZ_WXEY01000001.1"/>
</dbReference>
<dbReference type="InterPro" id="IPR051815">
    <property type="entry name" value="Molybdate_resp_trans_reg"/>
</dbReference>
<dbReference type="Pfam" id="PF00126">
    <property type="entry name" value="HTH_1"/>
    <property type="match status" value="1"/>
</dbReference>
<dbReference type="Gene3D" id="1.10.10.10">
    <property type="entry name" value="Winged helix-like DNA-binding domain superfamily/Winged helix DNA-binding domain"/>
    <property type="match status" value="1"/>
</dbReference>
<accession>A0A845L0H1</accession>
<dbReference type="Proteomes" id="UP000463470">
    <property type="component" value="Unassembled WGS sequence"/>
</dbReference>
<dbReference type="GO" id="GO:0003700">
    <property type="term" value="F:DNA-binding transcription factor activity"/>
    <property type="evidence" value="ECO:0007669"/>
    <property type="project" value="InterPro"/>
</dbReference>
<reference evidence="3 4" key="1">
    <citation type="submission" date="2020-01" db="EMBL/GenBank/DDBJ databases">
        <title>Whole-genome sequence of Heliobacterium undosum DSM 13378.</title>
        <authorList>
            <person name="Kyndt J.A."/>
            <person name="Meyer T.E."/>
        </authorList>
    </citation>
    <scope>NUCLEOTIDE SEQUENCE [LARGE SCALE GENOMIC DNA]</scope>
    <source>
        <strain evidence="3 4">DSM 13378</strain>
    </source>
</reference>
<gene>
    <name evidence="3" type="ORF">GTO91_01540</name>
</gene>
<evidence type="ECO:0000313" key="3">
    <source>
        <dbReference type="EMBL" id="MZP28405.1"/>
    </source>
</evidence>
<feature type="region of interest" description="Disordered" evidence="1">
    <location>
        <begin position="128"/>
        <end position="152"/>
    </location>
</feature>
<feature type="domain" description="HTH lysR-type" evidence="2">
    <location>
        <begin position="35"/>
        <end position="96"/>
    </location>
</feature>
<dbReference type="AlphaFoldDB" id="A0A845L0H1"/>
<comment type="caution">
    <text evidence="3">The sequence shown here is derived from an EMBL/GenBank/DDBJ whole genome shotgun (WGS) entry which is preliminary data.</text>
</comment>